<evidence type="ECO:0000313" key="10">
    <source>
        <dbReference type="Proteomes" id="UP001228044"/>
    </source>
</evidence>
<organism evidence="9 10">
    <name type="scientific">Roseateles violae</name>
    <dbReference type="NCBI Taxonomy" id="3058042"/>
    <lineage>
        <taxon>Bacteria</taxon>
        <taxon>Pseudomonadati</taxon>
        <taxon>Pseudomonadota</taxon>
        <taxon>Betaproteobacteria</taxon>
        <taxon>Burkholderiales</taxon>
        <taxon>Sphaerotilaceae</taxon>
        <taxon>Roseateles</taxon>
    </lineage>
</organism>
<comment type="caution">
    <text evidence="9">The sequence shown here is derived from an EMBL/GenBank/DDBJ whole genome shotgun (WGS) entry which is preliminary data.</text>
</comment>
<proteinExistence type="predicted"/>
<keyword evidence="9" id="KW-0560">Oxidoreductase</keyword>
<evidence type="ECO:0000313" key="9">
    <source>
        <dbReference type="EMBL" id="MDN3918714.1"/>
    </source>
</evidence>
<dbReference type="InterPro" id="IPR008927">
    <property type="entry name" value="6-PGluconate_DH-like_C_sf"/>
</dbReference>
<dbReference type="SUPFAM" id="SSF48179">
    <property type="entry name" value="6-phosphogluconate dehydrogenase C-terminal domain-like"/>
    <property type="match status" value="1"/>
</dbReference>
<dbReference type="PANTHER" id="PTHR21708:SF45">
    <property type="entry name" value="2-DEHYDROPANTOATE 2-REDUCTASE"/>
    <property type="match status" value="1"/>
</dbReference>
<dbReference type="Gene3D" id="1.10.1040.10">
    <property type="entry name" value="N-(1-d-carboxylethyl)-l-norvaline Dehydrogenase, domain 2"/>
    <property type="match status" value="1"/>
</dbReference>
<protein>
    <recommendedName>
        <fullName evidence="3">2-dehydropantoate 2-reductase</fullName>
        <ecNumber evidence="2">1.1.1.169</ecNumber>
    </recommendedName>
    <alternativeName>
        <fullName evidence="5">Ketopantoate reductase</fullName>
    </alternativeName>
</protein>
<dbReference type="NCBIfam" id="NF005089">
    <property type="entry name" value="PRK06522.1-4"/>
    <property type="match status" value="1"/>
</dbReference>
<dbReference type="InterPro" id="IPR013752">
    <property type="entry name" value="KPA_reductase"/>
</dbReference>
<reference evidence="9 10" key="1">
    <citation type="submission" date="2023-06" db="EMBL/GenBank/DDBJ databases">
        <title>Pelomonas sp. PFR6 16S ribosomal RNA gene Genome sequencing and assembly.</title>
        <authorList>
            <person name="Woo H."/>
        </authorList>
    </citation>
    <scope>NUCLEOTIDE SEQUENCE [LARGE SCALE GENOMIC DNA]</scope>
    <source>
        <strain evidence="9 10">PFR6</strain>
    </source>
</reference>
<dbReference type="PANTHER" id="PTHR21708">
    <property type="entry name" value="PROBABLE 2-DEHYDROPANTOATE 2-REDUCTASE"/>
    <property type="match status" value="1"/>
</dbReference>
<evidence type="ECO:0000256" key="4">
    <source>
        <dbReference type="ARBA" id="ARBA00022655"/>
    </source>
</evidence>
<dbReference type="EMBL" id="JAUHHC010000001">
    <property type="protein sequence ID" value="MDN3918714.1"/>
    <property type="molecule type" value="Genomic_DNA"/>
</dbReference>
<dbReference type="InterPro" id="IPR013332">
    <property type="entry name" value="KPR_N"/>
</dbReference>
<evidence type="ECO:0000259" key="8">
    <source>
        <dbReference type="Pfam" id="PF08546"/>
    </source>
</evidence>
<evidence type="ECO:0000256" key="1">
    <source>
        <dbReference type="ARBA" id="ARBA00004994"/>
    </source>
</evidence>
<comment type="pathway">
    <text evidence="1">Cofactor biosynthesis; (R)-pantothenate biosynthesis; (R)-pantoate from 3-methyl-2-oxobutanoate: step 2/2.</text>
</comment>
<dbReference type="SUPFAM" id="SSF51735">
    <property type="entry name" value="NAD(P)-binding Rossmann-fold domains"/>
    <property type="match status" value="1"/>
</dbReference>
<dbReference type="Gene3D" id="3.40.50.720">
    <property type="entry name" value="NAD(P)-binding Rossmann-like Domain"/>
    <property type="match status" value="1"/>
</dbReference>
<name>A0ABT8DJW2_9BURK</name>
<evidence type="ECO:0000256" key="6">
    <source>
        <dbReference type="ARBA" id="ARBA00048793"/>
    </source>
</evidence>
<evidence type="ECO:0000256" key="2">
    <source>
        <dbReference type="ARBA" id="ARBA00013014"/>
    </source>
</evidence>
<feature type="domain" description="Ketopantoate reductase C-terminal" evidence="8">
    <location>
        <begin position="203"/>
        <end position="321"/>
    </location>
</feature>
<dbReference type="Proteomes" id="UP001228044">
    <property type="component" value="Unassembled WGS sequence"/>
</dbReference>
<accession>A0ABT8DJW2</accession>
<comment type="catalytic activity">
    <reaction evidence="6">
        <text>(R)-pantoate + NADP(+) = 2-dehydropantoate + NADPH + H(+)</text>
        <dbReference type="Rhea" id="RHEA:16233"/>
        <dbReference type="ChEBI" id="CHEBI:11561"/>
        <dbReference type="ChEBI" id="CHEBI:15378"/>
        <dbReference type="ChEBI" id="CHEBI:15980"/>
        <dbReference type="ChEBI" id="CHEBI:57783"/>
        <dbReference type="ChEBI" id="CHEBI:58349"/>
        <dbReference type="EC" id="1.1.1.169"/>
    </reaction>
</comment>
<evidence type="ECO:0000256" key="3">
    <source>
        <dbReference type="ARBA" id="ARBA00019465"/>
    </source>
</evidence>
<dbReference type="GO" id="GO:0008677">
    <property type="term" value="F:2-dehydropantoate 2-reductase activity"/>
    <property type="evidence" value="ECO:0007669"/>
    <property type="project" value="UniProtKB-EC"/>
</dbReference>
<dbReference type="InterPro" id="IPR013328">
    <property type="entry name" value="6PGD_dom2"/>
</dbReference>
<dbReference type="EC" id="1.1.1.169" evidence="2"/>
<keyword evidence="10" id="KW-1185">Reference proteome</keyword>
<dbReference type="InterPro" id="IPR036291">
    <property type="entry name" value="NAD(P)-bd_dom_sf"/>
</dbReference>
<keyword evidence="4" id="KW-0566">Pantothenate biosynthesis</keyword>
<dbReference type="Pfam" id="PF02558">
    <property type="entry name" value="ApbA"/>
    <property type="match status" value="1"/>
</dbReference>
<gene>
    <name evidence="9" type="ORF">QWJ38_00350</name>
</gene>
<dbReference type="InterPro" id="IPR051402">
    <property type="entry name" value="KPR-Related"/>
</dbReference>
<dbReference type="RefSeq" id="WP_290357045.1">
    <property type="nucleotide sequence ID" value="NZ_JAUHHC010000001.1"/>
</dbReference>
<sequence length="330" mass="34850">MTQKICIVGVGAIGGWLGARLAQALGPELRLSAYARGKSLLALRGQGLRLEQSSGERITVPVHASNDPAELGPQDLLIVAVKGPALPAVAPAVHAMLGPETRVLVAMNGLPWWFFDGFGGEAAGLPLRAVDPEGHIADLIPSERVIGCVVHAACSSLEPGLVRHQMGQGLIVGAPAGGRPAHVEQVAALLSRAGFEATVSERIQRDIWFKLWGNMTMNPISALTGASCDRILDDELVRGFASAVMLEAAAIGARIGCAIEQTPEQRHALTRKLGAIKTSMLQDLEAQRPLELMALVGAVREVGQHLRIATPHTDALLGLTRLLGRQRGLL</sequence>
<feature type="domain" description="Ketopantoate reductase N-terminal" evidence="7">
    <location>
        <begin position="5"/>
        <end position="174"/>
    </location>
</feature>
<dbReference type="Pfam" id="PF08546">
    <property type="entry name" value="ApbA_C"/>
    <property type="match status" value="1"/>
</dbReference>
<evidence type="ECO:0000256" key="5">
    <source>
        <dbReference type="ARBA" id="ARBA00032024"/>
    </source>
</evidence>
<evidence type="ECO:0000259" key="7">
    <source>
        <dbReference type="Pfam" id="PF02558"/>
    </source>
</evidence>